<dbReference type="Gene3D" id="1.25.10.10">
    <property type="entry name" value="Leucine-rich Repeat Variant"/>
    <property type="match status" value="1"/>
</dbReference>
<dbReference type="RefSeq" id="WP_148296547.1">
    <property type="nucleotide sequence ID" value="NZ_BAUU01000040.1"/>
</dbReference>
<evidence type="ECO:0000313" key="1">
    <source>
        <dbReference type="EMBL" id="GAE32585.1"/>
    </source>
</evidence>
<dbReference type="AlphaFoldDB" id="W4QKE3"/>
<proteinExistence type="predicted"/>
<dbReference type="EMBL" id="BAUU01000040">
    <property type="protein sequence ID" value="GAE32585.1"/>
    <property type="molecule type" value="Genomic_DNA"/>
</dbReference>
<accession>W4QKE3</accession>
<comment type="caution">
    <text evidence="1">The sequence shown here is derived from an EMBL/GenBank/DDBJ whole genome shotgun (WGS) entry which is preliminary data.</text>
</comment>
<evidence type="ECO:0008006" key="3">
    <source>
        <dbReference type="Google" id="ProtNLM"/>
    </source>
</evidence>
<dbReference type="InterPro" id="IPR016024">
    <property type="entry name" value="ARM-type_fold"/>
</dbReference>
<name>W4QKE3_9BACI</name>
<dbReference type="SUPFAM" id="SSF48371">
    <property type="entry name" value="ARM repeat"/>
    <property type="match status" value="1"/>
</dbReference>
<keyword evidence="2" id="KW-1185">Reference proteome</keyword>
<sequence>MENNHELALSEIKQLLQSNNQIETIKAMKAIGSKGEQAIPILRETIRSNDDLSLRTIAIVVVGEIGKDAISAVPDLIIQLKGTDEQLRMAASLSLVRIGKGSISLLKDALLQTEDENTLFWCSWALAMIDASELPKEAISILMHKEKHTDNIIEKTASQEALAKVIGNTLN</sequence>
<reference evidence="1" key="1">
    <citation type="journal article" date="2014" name="Genome Announc.">
        <title>Draft Genome Sequences of Three Alkaliphilic Bacillus Strains, Bacillus wakoensis JCM 9140T, Bacillus akibai JCM 9157T, and Bacillus hemicellulosilyticus JCM 9152T.</title>
        <authorList>
            <person name="Yuki M."/>
            <person name="Oshima K."/>
            <person name="Suda W."/>
            <person name="Oshida Y."/>
            <person name="Kitamura K."/>
            <person name="Iida T."/>
            <person name="Hattori M."/>
            <person name="Ohkuma M."/>
        </authorList>
    </citation>
    <scope>NUCLEOTIDE SEQUENCE [LARGE SCALE GENOMIC DNA]</scope>
    <source>
        <strain evidence="1">JCM 9152</strain>
    </source>
</reference>
<organism evidence="1 2">
    <name type="scientific">Halalkalibacter hemicellulosilyticusJCM 9152</name>
    <dbReference type="NCBI Taxonomy" id="1236971"/>
    <lineage>
        <taxon>Bacteria</taxon>
        <taxon>Bacillati</taxon>
        <taxon>Bacillota</taxon>
        <taxon>Bacilli</taxon>
        <taxon>Bacillales</taxon>
        <taxon>Bacillaceae</taxon>
        <taxon>Halalkalibacter</taxon>
    </lineage>
</organism>
<protein>
    <recommendedName>
        <fullName evidence="3">HEAT repeat domain-containing protein</fullName>
    </recommendedName>
</protein>
<evidence type="ECO:0000313" key="2">
    <source>
        <dbReference type="Proteomes" id="UP000018895"/>
    </source>
</evidence>
<dbReference type="InterPro" id="IPR011989">
    <property type="entry name" value="ARM-like"/>
</dbReference>
<dbReference type="Proteomes" id="UP000018895">
    <property type="component" value="Unassembled WGS sequence"/>
</dbReference>
<gene>
    <name evidence="1" type="ORF">JCM9152_4124</name>
</gene>
<dbReference type="STRING" id="1236971.JCM9152_4124"/>
<dbReference type="OrthoDB" id="2663371at2"/>